<gene>
    <name evidence="2" type="ORF">SEMRO_116_G056980.1</name>
</gene>
<feature type="chain" id="PRO_5040474045" evidence="1">
    <location>
        <begin position="21"/>
        <end position="411"/>
    </location>
</feature>
<dbReference type="InterPro" id="IPR046172">
    <property type="entry name" value="DUF6174"/>
</dbReference>
<dbReference type="Pfam" id="PF19671">
    <property type="entry name" value="DUF6174"/>
    <property type="match status" value="3"/>
</dbReference>
<keyword evidence="1" id="KW-0732">Signal</keyword>
<evidence type="ECO:0000313" key="3">
    <source>
        <dbReference type="Proteomes" id="UP001153069"/>
    </source>
</evidence>
<sequence length="411" mass="46634">MKSIRTLAILSYWLIPAVLGEDYLAMLEPQDMFEEKFNAAKALWQSIDIQDYQYNFTDYGDGVTEHTLYPFVSQVRKGAGVSLVDAENQPILWTKKQTLDRYFDLIQNQLDQGATKLNVTYNQAQGYPERIQINTNEGTTIHVEIHAVIEFPQMAAIQAELDASFAKWESQGIEDYDFEFTLHGSSHIENGTVVSSELQSGGELEVEWTQEQTMDTYFALIQSQLDQGAKVIDVSYDPIKGFPEHIRIVTVEDKTIRVDISDFSVSTDHSSQRRRLLPNAAALQAQLDAARSKWQSQGILNYDYKFTNFGSNIPEGVVYPFASQVRNGAGISLVDGTNKEIVWTKKQTLDSYFGLIQHQLGAGARQMDVSYDSKRGFPNRIYVVMASGQIFHVEIFSFTYYQRRSLRGSNK</sequence>
<organism evidence="2 3">
    <name type="scientific">Seminavis robusta</name>
    <dbReference type="NCBI Taxonomy" id="568900"/>
    <lineage>
        <taxon>Eukaryota</taxon>
        <taxon>Sar</taxon>
        <taxon>Stramenopiles</taxon>
        <taxon>Ochrophyta</taxon>
        <taxon>Bacillariophyta</taxon>
        <taxon>Bacillariophyceae</taxon>
        <taxon>Bacillariophycidae</taxon>
        <taxon>Naviculales</taxon>
        <taxon>Naviculaceae</taxon>
        <taxon>Seminavis</taxon>
    </lineage>
</organism>
<name>A0A9N8DH03_9STRA</name>
<evidence type="ECO:0000313" key="2">
    <source>
        <dbReference type="EMBL" id="CAB9501705.1"/>
    </source>
</evidence>
<comment type="caution">
    <text evidence="2">The sequence shown here is derived from an EMBL/GenBank/DDBJ whole genome shotgun (WGS) entry which is preliminary data.</text>
</comment>
<accession>A0A9N8DH03</accession>
<dbReference type="Proteomes" id="UP001153069">
    <property type="component" value="Unassembled WGS sequence"/>
</dbReference>
<protein>
    <submittedName>
        <fullName evidence="2">Uncharacterized protein</fullName>
    </submittedName>
</protein>
<feature type="signal peptide" evidence="1">
    <location>
        <begin position="1"/>
        <end position="20"/>
    </location>
</feature>
<dbReference type="EMBL" id="CAICTM010000115">
    <property type="protein sequence ID" value="CAB9501705.1"/>
    <property type="molecule type" value="Genomic_DNA"/>
</dbReference>
<dbReference type="AlphaFoldDB" id="A0A9N8DH03"/>
<evidence type="ECO:0000256" key="1">
    <source>
        <dbReference type="SAM" id="SignalP"/>
    </source>
</evidence>
<proteinExistence type="predicted"/>
<reference evidence="2" key="1">
    <citation type="submission" date="2020-06" db="EMBL/GenBank/DDBJ databases">
        <authorList>
            <consortium name="Plant Systems Biology data submission"/>
        </authorList>
    </citation>
    <scope>NUCLEOTIDE SEQUENCE</scope>
    <source>
        <strain evidence="2">D6</strain>
    </source>
</reference>
<keyword evidence="3" id="KW-1185">Reference proteome</keyword>